<dbReference type="Gene3D" id="3.20.90.10">
    <property type="entry name" value="Tubby Protein, Chain A"/>
    <property type="match status" value="1"/>
</dbReference>
<dbReference type="EMBL" id="DS114001">
    <property type="protein sequence ID" value="EAX91936.1"/>
    <property type="molecule type" value="Genomic_DNA"/>
</dbReference>
<evidence type="ECO:0000256" key="2">
    <source>
        <dbReference type="SAM" id="Phobius"/>
    </source>
</evidence>
<feature type="compositionally biased region" description="Polar residues" evidence="1">
    <location>
        <begin position="64"/>
        <end position="74"/>
    </location>
</feature>
<reference evidence="3" key="1">
    <citation type="submission" date="2006-10" db="EMBL/GenBank/DDBJ databases">
        <authorList>
            <person name="Amadeo P."/>
            <person name="Zhao Q."/>
            <person name="Wortman J."/>
            <person name="Fraser-Liggett C."/>
            <person name="Carlton J."/>
        </authorList>
    </citation>
    <scope>NUCLEOTIDE SEQUENCE</scope>
    <source>
        <strain evidence="3">G3</strain>
    </source>
</reference>
<dbReference type="Proteomes" id="UP000001542">
    <property type="component" value="Unassembled WGS sequence"/>
</dbReference>
<dbReference type="AlphaFoldDB" id="A2FT27"/>
<feature type="compositionally biased region" description="Polar residues" evidence="1">
    <location>
        <begin position="17"/>
        <end position="26"/>
    </location>
</feature>
<feature type="compositionally biased region" description="Basic residues" evidence="1">
    <location>
        <begin position="119"/>
        <end position="129"/>
    </location>
</feature>
<dbReference type="InParanoid" id="A2FT27"/>
<name>A2FT27_TRIV3</name>
<keyword evidence="2" id="KW-1133">Transmembrane helix</keyword>
<feature type="region of interest" description="Disordered" evidence="1">
    <location>
        <begin position="1"/>
        <end position="130"/>
    </location>
</feature>
<feature type="compositionally biased region" description="Basic and acidic residues" evidence="1">
    <location>
        <begin position="106"/>
        <end position="118"/>
    </location>
</feature>
<evidence type="ECO:0000313" key="4">
    <source>
        <dbReference type="Proteomes" id="UP000001542"/>
    </source>
</evidence>
<proteinExistence type="predicted"/>
<dbReference type="InterPro" id="IPR025659">
    <property type="entry name" value="Tubby-like_C"/>
</dbReference>
<reference evidence="3" key="2">
    <citation type="journal article" date="2007" name="Science">
        <title>Draft genome sequence of the sexually transmitted pathogen Trichomonas vaginalis.</title>
        <authorList>
            <person name="Carlton J.M."/>
            <person name="Hirt R.P."/>
            <person name="Silva J.C."/>
            <person name="Delcher A.L."/>
            <person name="Schatz M."/>
            <person name="Zhao Q."/>
            <person name="Wortman J.R."/>
            <person name="Bidwell S.L."/>
            <person name="Alsmark U.C.M."/>
            <person name="Besteiro S."/>
            <person name="Sicheritz-Ponten T."/>
            <person name="Noel C.J."/>
            <person name="Dacks J.B."/>
            <person name="Foster P.G."/>
            <person name="Simillion C."/>
            <person name="Van de Peer Y."/>
            <person name="Miranda-Saavedra D."/>
            <person name="Barton G.J."/>
            <person name="Westrop G.D."/>
            <person name="Mueller S."/>
            <person name="Dessi D."/>
            <person name="Fiori P.L."/>
            <person name="Ren Q."/>
            <person name="Paulsen I."/>
            <person name="Zhang H."/>
            <person name="Bastida-Corcuera F.D."/>
            <person name="Simoes-Barbosa A."/>
            <person name="Brown M.T."/>
            <person name="Hayes R.D."/>
            <person name="Mukherjee M."/>
            <person name="Okumura C.Y."/>
            <person name="Schneider R."/>
            <person name="Smith A.J."/>
            <person name="Vanacova S."/>
            <person name="Villalvazo M."/>
            <person name="Haas B.J."/>
            <person name="Pertea M."/>
            <person name="Feldblyum T.V."/>
            <person name="Utterback T.R."/>
            <person name="Shu C.L."/>
            <person name="Osoegawa K."/>
            <person name="de Jong P.J."/>
            <person name="Hrdy I."/>
            <person name="Horvathova L."/>
            <person name="Zubacova Z."/>
            <person name="Dolezal P."/>
            <person name="Malik S.B."/>
            <person name="Logsdon J.M. Jr."/>
            <person name="Henze K."/>
            <person name="Gupta A."/>
            <person name="Wang C.C."/>
            <person name="Dunne R.L."/>
            <person name="Upcroft J.A."/>
            <person name="Upcroft P."/>
            <person name="White O."/>
            <person name="Salzberg S.L."/>
            <person name="Tang P."/>
            <person name="Chiu C.-H."/>
            <person name="Lee Y.-S."/>
            <person name="Embley T.M."/>
            <person name="Coombs G.H."/>
            <person name="Mottram J.C."/>
            <person name="Tachezy J."/>
            <person name="Fraser-Liggett C.M."/>
            <person name="Johnson P.J."/>
        </authorList>
    </citation>
    <scope>NUCLEOTIDE SEQUENCE [LARGE SCALE GENOMIC DNA]</scope>
    <source>
        <strain evidence="3">G3</strain>
    </source>
</reference>
<dbReference type="SMR" id="A2FT27"/>
<keyword evidence="2" id="KW-0472">Membrane</keyword>
<dbReference type="VEuPathDB" id="TrichDB:TVAG_096330"/>
<protein>
    <recommendedName>
        <fullName evidence="5">Tubby C-terminal domain-containing protein</fullName>
    </recommendedName>
</protein>
<dbReference type="RefSeq" id="XP_001304866.1">
    <property type="nucleotide sequence ID" value="XM_001304865.1"/>
</dbReference>
<keyword evidence="4" id="KW-1185">Reference proteome</keyword>
<evidence type="ECO:0000256" key="1">
    <source>
        <dbReference type="SAM" id="MobiDB-lite"/>
    </source>
</evidence>
<evidence type="ECO:0000313" key="3">
    <source>
        <dbReference type="EMBL" id="EAX91936.1"/>
    </source>
</evidence>
<dbReference type="OrthoDB" id="8775810at2759"/>
<organism evidence="3 4">
    <name type="scientific">Trichomonas vaginalis (strain ATCC PRA-98 / G3)</name>
    <dbReference type="NCBI Taxonomy" id="412133"/>
    <lineage>
        <taxon>Eukaryota</taxon>
        <taxon>Metamonada</taxon>
        <taxon>Parabasalia</taxon>
        <taxon>Trichomonadida</taxon>
        <taxon>Trichomonadidae</taxon>
        <taxon>Trichomonas</taxon>
    </lineage>
</organism>
<keyword evidence="2" id="KW-0812">Transmembrane</keyword>
<gene>
    <name evidence="3" type="ORF">TVAG_096330</name>
</gene>
<dbReference type="VEuPathDB" id="TrichDB:TVAGG3_0815930"/>
<dbReference type="KEGG" id="tva:4749640"/>
<feature type="compositionally biased region" description="Acidic residues" evidence="1">
    <location>
        <begin position="75"/>
        <end position="84"/>
    </location>
</feature>
<sequence>MFPIVDFGDRNRRRQKQNGNATSPPTSERKKRRRLTLDDEPKKPFLIGNDDDYSSDPQPDPNIITISSARTQDMTSDEESESDQPIENKETWVARNGSKTNTMRTKITDENKNEESSPKKKRVVRRKRMSHSEVLENHITEPNEKPSNLEIKQPENQTIQSGRLEGKSISDALAEAGIKVRKVPAEPQQIAKLQEYQPNIERPPIAMQSYTVIRHKGAFGKISFNFLNEDKLIYLTELSKDEESDIFIITQKAPIDKQNPTYQGFVRVSGSRKRFSLITKYMKPHDDREGALLGCCFTKNGANLRHVCVVAPLTLMPYYPVSKRTELSHLAKSPERLSSFLYYETDQRNDDTFDSDLVESSIKNFIIKSSKGDVIYRLYKASKDQYNVTSSAPFNTLMAFAIAIAMIFSKK</sequence>
<evidence type="ECO:0008006" key="5">
    <source>
        <dbReference type="Google" id="ProtNLM"/>
    </source>
</evidence>
<accession>A2FT27</accession>
<feature type="transmembrane region" description="Helical" evidence="2">
    <location>
        <begin position="392"/>
        <end position="409"/>
    </location>
</feature>